<sequence length="137" mass="15600">MRRLKFWLLAIILPIIVILLIGGIILYNLIDVNLNDLNGKGQVVSTIESPNKSYVAEIRLIDENGNATTPIQQAVSISSNDSDQNQLKEETVYWEIHSDSETPEVNWLDDDTINVNGKIIDVLDKDTYYDWQDHSEN</sequence>
<feature type="transmembrane region" description="Helical" evidence="1">
    <location>
        <begin position="6"/>
        <end position="30"/>
    </location>
</feature>
<dbReference type="InterPro" id="IPR035406">
    <property type="entry name" value="DUF5412"/>
</dbReference>
<dbReference type="OrthoDB" id="2357451at2"/>
<dbReference type="Proteomes" id="UP000216852">
    <property type="component" value="Unassembled WGS sequence"/>
</dbReference>
<dbReference type="RefSeq" id="WP_095220212.1">
    <property type="nucleotide sequence ID" value="NZ_NPBH01000074.1"/>
</dbReference>
<keyword evidence="1" id="KW-0472">Membrane</keyword>
<organism evidence="3 4">
    <name type="scientific">Terribacillus saccharophilus</name>
    <dbReference type="NCBI Taxonomy" id="361277"/>
    <lineage>
        <taxon>Bacteria</taxon>
        <taxon>Bacillati</taxon>
        <taxon>Bacillota</taxon>
        <taxon>Bacilli</taxon>
        <taxon>Bacillales</taxon>
        <taxon>Bacillaceae</taxon>
        <taxon>Terribacillus</taxon>
    </lineage>
</organism>
<protein>
    <recommendedName>
        <fullName evidence="6">DUF5412 domain-containing protein</fullName>
    </recommendedName>
</protein>
<dbReference type="Pfam" id="PF17428">
    <property type="entry name" value="DUF5412"/>
    <property type="match status" value="1"/>
</dbReference>
<evidence type="ECO:0008006" key="6">
    <source>
        <dbReference type="Google" id="ProtNLM"/>
    </source>
</evidence>
<accession>A0A268H9M0</accession>
<evidence type="ECO:0000313" key="2">
    <source>
        <dbReference type="EMBL" id="PAE00646.1"/>
    </source>
</evidence>
<reference evidence="4 5" key="1">
    <citation type="submission" date="2017-07" db="EMBL/GenBank/DDBJ databases">
        <title>Isolation and whole genome analysis of endospore-forming bacteria from heroin.</title>
        <authorList>
            <person name="Kalinowski J."/>
            <person name="Ahrens B."/>
            <person name="Al-Dilaimi A."/>
            <person name="Winkler A."/>
            <person name="Wibberg D."/>
            <person name="Schleenbecker U."/>
            <person name="Ruckert C."/>
            <person name="Wolfel R."/>
            <person name="Grass G."/>
        </authorList>
    </citation>
    <scope>NUCLEOTIDE SEQUENCE [LARGE SCALE GENOMIC DNA]</scope>
    <source>
        <strain evidence="3 4">7509</strain>
        <strain evidence="2 5">7517-1</strain>
    </source>
</reference>
<dbReference type="EMBL" id="NPBH01000074">
    <property type="protein sequence ID" value="PAE06554.1"/>
    <property type="molecule type" value="Genomic_DNA"/>
</dbReference>
<dbReference type="EMBL" id="NPBJ01000012">
    <property type="protein sequence ID" value="PAE00646.1"/>
    <property type="molecule type" value="Genomic_DNA"/>
</dbReference>
<name>A0A268H9M0_9BACI</name>
<dbReference type="AlphaFoldDB" id="A0A268H9M0"/>
<dbReference type="Proteomes" id="UP000216475">
    <property type="component" value="Unassembled WGS sequence"/>
</dbReference>
<keyword evidence="5" id="KW-1185">Reference proteome</keyword>
<evidence type="ECO:0000256" key="1">
    <source>
        <dbReference type="SAM" id="Phobius"/>
    </source>
</evidence>
<comment type="caution">
    <text evidence="3">The sequence shown here is derived from an EMBL/GenBank/DDBJ whole genome shotgun (WGS) entry which is preliminary data.</text>
</comment>
<proteinExistence type="predicted"/>
<evidence type="ECO:0000313" key="5">
    <source>
        <dbReference type="Proteomes" id="UP000216852"/>
    </source>
</evidence>
<evidence type="ECO:0000313" key="4">
    <source>
        <dbReference type="Proteomes" id="UP000216475"/>
    </source>
</evidence>
<gene>
    <name evidence="2" type="ORF">CHH48_05750</name>
    <name evidence="3" type="ORF">CHI12_15765</name>
</gene>
<evidence type="ECO:0000313" key="3">
    <source>
        <dbReference type="EMBL" id="PAE06554.1"/>
    </source>
</evidence>
<keyword evidence="1" id="KW-0812">Transmembrane</keyword>
<keyword evidence="1" id="KW-1133">Transmembrane helix</keyword>